<reference evidence="2" key="2">
    <citation type="journal article" date="2015" name="Fish Shellfish Immunol.">
        <title>Early steps in the European eel (Anguilla anguilla)-Vibrio vulnificus interaction in the gills: Role of the RtxA13 toxin.</title>
        <authorList>
            <person name="Callol A."/>
            <person name="Pajuelo D."/>
            <person name="Ebbesson L."/>
            <person name="Teles M."/>
            <person name="MacKenzie S."/>
            <person name="Amaro C."/>
        </authorList>
    </citation>
    <scope>NUCLEOTIDE SEQUENCE</scope>
</reference>
<dbReference type="EMBL" id="GBXM01099886">
    <property type="protein sequence ID" value="JAH08691.1"/>
    <property type="molecule type" value="Transcribed_RNA"/>
</dbReference>
<dbReference type="AlphaFoldDB" id="A0A0E9PVP5"/>
<sequence>MFDWYIIKAMFHDANSQLSPLMLIWEGYAVCWFWSFAAVKCLI</sequence>
<keyword evidence="1" id="KW-1133">Transmembrane helix</keyword>
<feature type="transmembrane region" description="Helical" evidence="1">
    <location>
        <begin position="20"/>
        <end position="39"/>
    </location>
</feature>
<keyword evidence="1" id="KW-0472">Membrane</keyword>
<evidence type="ECO:0000313" key="2">
    <source>
        <dbReference type="EMBL" id="JAH08691.1"/>
    </source>
</evidence>
<organism evidence="2">
    <name type="scientific">Anguilla anguilla</name>
    <name type="common">European freshwater eel</name>
    <name type="synonym">Muraena anguilla</name>
    <dbReference type="NCBI Taxonomy" id="7936"/>
    <lineage>
        <taxon>Eukaryota</taxon>
        <taxon>Metazoa</taxon>
        <taxon>Chordata</taxon>
        <taxon>Craniata</taxon>
        <taxon>Vertebrata</taxon>
        <taxon>Euteleostomi</taxon>
        <taxon>Actinopterygii</taxon>
        <taxon>Neopterygii</taxon>
        <taxon>Teleostei</taxon>
        <taxon>Anguilliformes</taxon>
        <taxon>Anguillidae</taxon>
        <taxon>Anguilla</taxon>
    </lineage>
</organism>
<proteinExistence type="predicted"/>
<keyword evidence="1" id="KW-0812">Transmembrane</keyword>
<accession>A0A0E9PVP5</accession>
<protein>
    <submittedName>
        <fullName evidence="2">Uncharacterized protein</fullName>
    </submittedName>
</protein>
<name>A0A0E9PVP5_ANGAN</name>
<evidence type="ECO:0000256" key="1">
    <source>
        <dbReference type="SAM" id="Phobius"/>
    </source>
</evidence>
<reference evidence="2" key="1">
    <citation type="submission" date="2014-11" db="EMBL/GenBank/DDBJ databases">
        <authorList>
            <person name="Amaro Gonzalez C."/>
        </authorList>
    </citation>
    <scope>NUCLEOTIDE SEQUENCE</scope>
</reference>